<dbReference type="GO" id="GO:0003700">
    <property type="term" value="F:DNA-binding transcription factor activity"/>
    <property type="evidence" value="ECO:0007669"/>
    <property type="project" value="TreeGrafter"/>
</dbReference>
<name>A0A2Z5JMG3_STRAR</name>
<evidence type="ECO:0000313" key="5">
    <source>
        <dbReference type="Proteomes" id="UP000252698"/>
    </source>
</evidence>
<dbReference type="KEGG" id="sata:C5746_36190"/>
<organism evidence="4 5">
    <name type="scientific">Streptomyces atratus</name>
    <dbReference type="NCBI Taxonomy" id="1893"/>
    <lineage>
        <taxon>Bacteria</taxon>
        <taxon>Bacillati</taxon>
        <taxon>Actinomycetota</taxon>
        <taxon>Actinomycetes</taxon>
        <taxon>Kitasatosporales</taxon>
        <taxon>Streptomycetaceae</taxon>
        <taxon>Streptomyces</taxon>
    </lineage>
</organism>
<dbReference type="GeneID" id="95523780"/>
<dbReference type="AlphaFoldDB" id="A0A2Z5JMG3"/>
<dbReference type="InterPro" id="IPR009057">
    <property type="entry name" value="Homeodomain-like_sf"/>
</dbReference>
<accession>A0A2Z5JMG3</accession>
<keyword evidence="1 2" id="KW-0238">DNA-binding</keyword>
<gene>
    <name evidence="4" type="ORF">C5746_36190</name>
</gene>
<evidence type="ECO:0000259" key="3">
    <source>
        <dbReference type="PROSITE" id="PS50977"/>
    </source>
</evidence>
<evidence type="ECO:0000256" key="1">
    <source>
        <dbReference type="ARBA" id="ARBA00023125"/>
    </source>
</evidence>
<dbReference type="PANTHER" id="PTHR30055">
    <property type="entry name" value="HTH-TYPE TRANSCRIPTIONAL REGULATOR RUTR"/>
    <property type="match status" value="1"/>
</dbReference>
<sequence>MPPVTPPTRRTQQQRREETRQRLLDATIDCLVEHGFAGTTTQRVQERAGVSRGALLHHFASKADLLAAATHHVAEQRLAHIRAETDGGAAHPEHGLALLRTAMSGPHFLAGLELWLAARTDPGLKAALLPAEREVGAAQRAVIADIFGPKVAARDDFAMLCESLLVLHRGLALTGVLREDPAFGDEMLRLWAERFLA</sequence>
<dbReference type="PRINTS" id="PR00455">
    <property type="entry name" value="HTHTETR"/>
</dbReference>
<feature type="DNA-binding region" description="H-T-H motif" evidence="2">
    <location>
        <begin position="40"/>
        <end position="59"/>
    </location>
</feature>
<dbReference type="Proteomes" id="UP000252698">
    <property type="component" value="Chromosome"/>
</dbReference>
<dbReference type="InterPro" id="IPR050109">
    <property type="entry name" value="HTH-type_TetR-like_transc_reg"/>
</dbReference>
<dbReference type="Gene3D" id="1.10.357.10">
    <property type="entry name" value="Tetracycline Repressor, domain 2"/>
    <property type="match status" value="1"/>
</dbReference>
<feature type="domain" description="HTH tetR-type" evidence="3">
    <location>
        <begin position="17"/>
        <end position="77"/>
    </location>
</feature>
<dbReference type="EMBL" id="CP027306">
    <property type="protein sequence ID" value="AXE81488.1"/>
    <property type="molecule type" value="Genomic_DNA"/>
</dbReference>
<proteinExistence type="predicted"/>
<evidence type="ECO:0000256" key="2">
    <source>
        <dbReference type="PROSITE-ProRule" id="PRU00335"/>
    </source>
</evidence>
<dbReference type="RefSeq" id="WP_114247895.1">
    <property type="nucleotide sequence ID" value="NZ_BMRN01000018.1"/>
</dbReference>
<dbReference type="SUPFAM" id="SSF46689">
    <property type="entry name" value="Homeodomain-like"/>
    <property type="match status" value="1"/>
</dbReference>
<dbReference type="Pfam" id="PF00440">
    <property type="entry name" value="TetR_N"/>
    <property type="match status" value="1"/>
</dbReference>
<dbReference type="GO" id="GO:0000976">
    <property type="term" value="F:transcription cis-regulatory region binding"/>
    <property type="evidence" value="ECO:0007669"/>
    <property type="project" value="TreeGrafter"/>
</dbReference>
<protein>
    <submittedName>
        <fullName evidence="4">TetR/AcrR family transcriptional regulator</fullName>
    </submittedName>
</protein>
<dbReference type="PROSITE" id="PS50977">
    <property type="entry name" value="HTH_TETR_2"/>
    <property type="match status" value="1"/>
</dbReference>
<dbReference type="PANTHER" id="PTHR30055:SF226">
    <property type="entry name" value="HTH-TYPE TRANSCRIPTIONAL REGULATOR PKSA"/>
    <property type="match status" value="1"/>
</dbReference>
<evidence type="ECO:0000313" key="4">
    <source>
        <dbReference type="EMBL" id="AXE81488.1"/>
    </source>
</evidence>
<reference evidence="4 5" key="1">
    <citation type="journal article" date="2018" name="Front. Microbiol.">
        <title>Genome Sequencing of Streptomyces atratus SCSIOZH16 and Activation Production of Nocardamine via Metabolic Engineering.</title>
        <authorList>
            <person name="Li Y."/>
            <person name="Zhang C."/>
            <person name="Liu C."/>
            <person name="Ju J."/>
            <person name="Ma J."/>
        </authorList>
    </citation>
    <scope>NUCLEOTIDE SEQUENCE [LARGE SCALE GENOMIC DNA]</scope>
    <source>
        <strain evidence="4 5">SCSIO_ZH16</strain>
    </source>
</reference>
<dbReference type="InterPro" id="IPR001647">
    <property type="entry name" value="HTH_TetR"/>
</dbReference>